<dbReference type="InterPro" id="IPR016032">
    <property type="entry name" value="Sig_transdc_resp-reg_C-effctor"/>
</dbReference>
<dbReference type="EMBL" id="PNBX01000115">
    <property type="protein sequence ID" value="TMO63771.1"/>
    <property type="molecule type" value="Genomic_DNA"/>
</dbReference>
<feature type="DNA-binding region" description="OmpR/PhoB-type" evidence="2">
    <location>
        <begin position="3"/>
        <end position="101"/>
    </location>
</feature>
<accession>A0A5S3V1L7</accession>
<name>A0A5S3V1L7_9GAMM</name>
<dbReference type="PANTHER" id="PTHR36842">
    <property type="entry name" value="PROTEIN TOLB HOMOLOG"/>
    <property type="match status" value="1"/>
</dbReference>
<dbReference type="SUPFAM" id="SSF46894">
    <property type="entry name" value="C-terminal effector domain of the bipartite response regulators"/>
    <property type="match status" value="1"/>
</dbReference>
<dbReference type="InterPro" id="IPR011042">
    <property type="entry name" value="6-blade_b-propeller_TolB-like"/>
</dbReference>
<dbReference type="Proteomes" id="UP000307217">
    <property type="component" value="Unassembled WGS sequence"/>
</dbReference>
<dbReference type="SUPFAM" id="SSF82171">
    <property type="entry name" value="DPP6 N-terminal domain-like"/>
    <property type="match status" value="1"/>
</dbReference>
<sequence>MTDIIYKINGIFFSEVKQTLTFEKHTIELEVRESEVLAYFCKHANQQITRGELIDNVWHGQIVTDNAVNRVITKLRKALGDDAKKSTFIKTLPRIGYKFIANTSLFEPHKLKSADLSKPSFQWKLTIFFLLIAMTYLVFMSNTSEVKPLKVVSALTRDAGLESDAVISPNGRFLSYSSLNKGWEKLILKNTATGAIFQLSDNAGDASSATWSADSTNLIYMYNNHSVCQIKRVFLLGNTISREEVIHNCPIGSFGRVAYNHNNSKIVYSERRTPEHPYLLYVMDLHSGYKKQLNQPPPFNAGHIFFDLHPTEDKLLLSTPDEQQWHAFYLLDLEESISTYLFKKDEYICCAIFNHSGNKIVVMGPYPNQSLVEMDLAGNNTKKIINTTHLISPVSRIHNNSDYIYSGSQLNFDISFYEEKLKSSVAIIDSSVVDRLPDISSDNKQLAYISREANTSQVWLYNVNNNSKRQISQFTDHQHYQDLQFSPDNKKLSLLMSYGIKLLNIGTKETKLVKIPLQVARGMSWFDETTLAFSLRVEGKWRVHHYSILTEEITLIDEDWAYIKYSKNPKEIAFISQNNELYINNIHMNSATFTMIDYIGVFNFQVKGEHLYYLDDSSNSLSVIKMNLTNKQQELLLENVSPTKLTIVENGIYYTHIKSHSSDIFRTFDQD</sequence>
<dbReference type="PANTHER" id="PTHR36842:SF1">
    <property type="entry name" value="PROTEIN TOLB"/>
    <property type="match status" value="1"/>
</dbReference>
<protein>
    <recommendedName>
        <fullName evidence="3">OmpR/PhoB-type domain-containing protein</fullName>
    </recommendedName>
</protein>
<dbReference type="GO" id="GO:0006355">
    <property type="term" value="P:regulation of DNA-templated transcription"/>
    <property type="evidence" value="ECO:0007669"/>
    <property type="project" value="InterPro"/>
</dbReference>
<keyword evidence="1 2" id="KW-0238">DNA-binding</keyword>
<proteinExistence type="predicted"/>
<dbReference type="SMART" id="SM00862">
    <property type="entry name" value="Trans_reg_C"/>
    <property type="match status" value="1"/>
</dbReference>
<gene>
    <name evidence="4" type="ORF">CWC19_18830</name>
</gene>
<dbReference type="AlphaFoldDB" id="A0A5S3V1L7"/>
<evidence type="ECO:0000256" key="2">
    <source>
        <dbReference type="PROSITE-ProRule" id="PRU01091"/>
    </source>
</evidence>
<feature type="domain" description="OmpR/PhoB-type" evidence="3">
    <location>
        <begin position="3"/>
        <end position="101"/>
    </location>
</feature>
<dbReference type="Pfam" id="PF00486">
    <property type="entry name" value="Trans_reg_C"/>
    <property type="match status" value="1"/>
</dbReference>
<dbReference type="Gene3D" id="2.120.10.30">
    <property type="entry name" value="TolB, C-terminal domain"/>
    <property type="match status" value="2"/>
</dbReference>
<dbReference type="SUPFAM" id="SSF69304">
    <property type="entry name" value="Tricorn protease N-terminal domain"/>
    <property type="match status" value="1"/>
</dbReference>
<dbReference type="InterPro" id="IPR036388">
    <property type="entry name" value="WH-like_DNA-bd_sf"/>
</dbReference>
<reference evidence="4 5" key="1">
    <citation type="submission" date="2018-01" db="EMBL/GenBank/DDBJ databases">
        <authorList>
            <person name="Paulsen S."/>
            <person name="Gram L.K."/>
        </authorList>
    </citation>
    <scope>NUCLEOTIDE SEQUENCE [LARGE SCALE GENOMIC DNA]</scope>
    <source>
        <strain evidence="4 5">S3790</strain>
    </source>
</reference>
<comment type="caution">
    <text evidence="4">The sequence shown here is derived from an EMBL/GenBank/DDBJ whole genome shotgun (WGS) entry which is preliminary data.</text>
</comment>
<organism evidence="4 5">
    <name type="scientific">Pseudoalteromonas aurantia</name>
    <dbReference type="NCBI Taxonomy" id="43654"/>
    <lineage>
        <taxon>Bacteria</taxon>
        <taxon>Pseudomonadati</taxon>
        <taxon>Pseudomonadota</taxon>
        <taxon>Gammaproteobacteria</taxon>
        <taxon>Alteromonadales</taxon>
        <taxon>Pseudoalteromonadaceae</taxon>
        <taxon>Pseudoalteromonas</taxon>
    </lineage>
</organism>
<dbReference type="CDD" id="cd00383">
    <property type="entry name" value="trans_reg_C"/>
    <property type="match status" value="1"/>
</dbReference>
<evidence type="ECO:0000259" key="3">
    <source>
        <dbReference type="PROSITE" id="PS51755"/>
    </source>
</evidence>
<dbReference type="PROSITE" id="PS51755">
    <property type="entry name" value="OMPR_PHOB"/>
    <property type="match status" value="1"/>
</dbReference>
<evidence type="ECO:0000256" key="1">
    <source>
        <dbReference type="ARBA" id="ARBA00023125"/>
    </source>
</evidence>
<dbReference type="GO" id="GO:0000160">
    <property type="term" value="P:phosphorelay signal transduction system"/>
    <property type="evidence" value="ECO:0007669"/>
    <property type="project" value="InterPro"/>
</dbReference>
<dbReference type="Gene3D" id="1.10.10.10">
    <property type="entry name" value="Winged helix-like DNA-binding domain superfamily/Winged helix DNA-binding domain"/>
    <property type="match status" value="1"/>
</dbReference>
<dbReference type="InterPro" id="IPR001867">
    <property type="entry name" value="OmpR/PhoB-type_DNA-bd"/>
</dbReference>
<dbReference type="RefSeq" id="WP_138593412.1">
    <property type="nucleotide sequence ID" value="NZ_PNBX01000115.1"/>
</dbReference>
<dbReference type="OrthoDB" id="8430416at2"/>
<evidence type="ECO:0000313" key="4">
    <source>
        <dbReference type="EMBL" id="TMO63771.1"/>
    </source>
</evidence>
<evidence type="ECO:0000313" key="5">
    <source>
        <dbReference type="Proteomes" id="UP000307217"/>
    </source>
</evidence>
<reference evidence="5" key="2">
    <citation type="submission" date="2019-06" db="EMBL/GenBank/DDBJ databases">
        <title>Co-occurence of chitin degradation, pigmentation and bioactivity in marine Pseudoalteromonas.</title>
        <authorList>
            <person name="Sonnenschein E.C."/>
            <person name="Bech P.K."/>
        </authorList>
    </citation>
    <scope>NUCLEOTIDE SEQUENCE [LARGE SCALE GENOMIC DNA]</scope>
    <source>
        <strain evidence="5">S3790</strain>
    </source>
</reference>
<dbReference type="GO" id="GO:0003677">
    <property type="term" value="F:DNA binding"/>
    <property type="evidence" value="ECO:0007669"/>
    <property type="project" value="UniProtKB-UniRule"/>
</dbReference>